<organism evidence="1 2">
    <name type="scientific">Stenotrophomonas maltophilia</name>
    <name type="common">Pseudomonas maltophilia</name>
    <name type="synonym">Xanthomonas maltophilia</name>
    <dbReference type="NCBI Taxonomy" id="40324"/>
    <lineage>
        <taxon>Bacteria</taxon>
        <taxon>Pseudomonadati</taxon>
        <taxon>Pseudomonadota</taxon>
        <taxon>Gammaproteobacteria</taxon>
        <taxon>Lysobacterales</taxon>
        <taxon>Lysobacteraceae</taxon>
        <taxon>Stenotrophomonas</taxon>
        <taxon>Stenotrophomonas maltophilia group</taxon>
    </lineage>
</organism>
<proteinExistence type="predicted"/>
<name>A0A7V8FDI4_STEMA</name>
<evidence type="ECO:0008006" key="3">
    <source>
        <dbReference type="Google" id="ProtNLM"/>
    </source>
</evidence>
<dbReference type="EMBL" id="WNDS01000005">
    <property type="protein sequence ID" value="KAF1013228.1"/>
    <property type="molecule type" value="Genomic_DNA"/>
</dbReference>
<reference evidence="2" key="1">
    <citation type="journal article" date="2020" name="MBio">
        <title>Horizontal gene transfer to a defensive symbiont with a reduced genome amongst a multipartite beetle microbiome.</title>
        <authorList>
            <person name="Waterworth S.C."/>
            <person name="Florez L.V."/>
            <person name="Rees E.R."/>
            <person name="Hertweck C."/>
            <person name="Kaltenpoth M."/>
            <person name="Kwan J.C."/>
        </authorList>
    </citation>
    <scope>NUCLEOTIDE SEQUENCE [LARGE SCALE GENOMIC DNA]</scope>
</reference>
<evidence type="ECO:0000313" key="1">
    <source>
        <dbReference type="EMBL" id="KAF1013228.1"/>
    </source>
</evidence>
<dbReference type="Proteomes" id="UP000487117">
    <property type="component" value="Unassembled WGS sequence"/>
</dbReference>
<gene>
    <name evidence="1" type="ORF">GAK31_03377</name>
</gene>
<sequence>MSSALPPAIPLPPTAHAPPALPVAPASVVQLRDEVLPALFAARVDIGRYGPPGLAGASAEPAWQDDSAAALARTLAELVARLAEQDPRALLQQSDWWQRFTGADIEARLRRRIAMGSNTALLAEIERQAMAVRRSVDALEALLHGHDGLSTQLQVYIDAGLQFLQQQPADSSNDDDPLRLDRPVERLQRRLTNLTALQGSHAMARMQLQLARRNAIELLDRYTETVEILLPIWRQTIMALQNTDNASAQMVASAAQAQDRLMQAVRQLLQPSGASA</sequence>
<comment type="caution">
    <text evidence="1">The sequence shown here is derived from an EMBL/GenBank/DDBJ whole genome shotgun (WGS) entry which is preliminary data.</text>
</comment>
<protein>
    <recommendedName>
        <fullName evidence="3">Protein klaA</fullName>
    </recommendedName>
</protein>
<evidence type="ECO:0000313" key="2">
    <source>
        <dbReference type="Proteomes" id="UP000487117"/>
    </source>
</evidence>
<dbReference type="AlphaFoldDB" id="A0A7V8FDI4"/>
<accession>A0A7V8FDI4</accession>